<dbReference type="InterPro" id="IPR009057">
    <property type="entry name" value="Homeodomain-like_sf"/>
</dbReference>
<dbReference type="PANTHER" id="PTHR30055:SF175">
    <property type="entry name" value="HTH-TYPE TRANSCRIPTIONAL REPRESSOR KSTR2"/>
    <property type="match status" value="1"/>
</dbReference>
<dbReference type="Gene3D" id="1.10.357.10">
    <property type="entry name" value="Tetracycline Repressor, domain 2"/>
    <property type="match status" value="1"/>
</dbReference>
<dbReference type="InterPro" id="IPR041490">
    <property type="entry name" value="KstR2_TetR_C"/>
</dbReference>
<evidence type="ECO:0000256" key="4">
    <source>
        <dbReference type="ARBA" id="ARBA00023163"/>
    </source>
</evidence>
<feature type="domain" description="HTH tetR-type" evidence="6">
    <location>
        <begin position="1"/>
        <end position="58"/>
    </location>
</feature>
<evidence type="ECO:0000259" key="6">
    <source>
        <dbReference type="PROSITE" id="PS50977"/>
    </source>
</evidence>
<keyword evidence="1" id="KW-0678">Repressor</keyword>
<dbReference type="InterPro" id="IPR050109">
    <property type="entry name" value="HTH-type_TetR-like_transc_reg"/>
</dbReference>
<dbReference type="AlphaFoldDB" id="A0A5C4M2X1"/>
<evidence type="ECO:0000313" key="8">
    <source>
        <dbReference type="Proteomes" id="UP000305546"/>
    </source>
</evidence>
<name>A0A5C4M2X1_9PSEU</name>
<dbReference type="PANTHER" id="PTHR30055">
    <property type="entry name" value="HTH-TYPE TRANSCRIPTIONAL REGULATOR RUTR"/>
    <property type="match status" value="1"/>
</dbReference>
<evidence type="ECO:0000256" key="5">
    <source>
        <dbReference type="PROSITE-ProRule" id="PRU00335"/>
    </source>
</evidence>
<evidence type="ECO:0000256" key="1">
    <source>
        <dbReference type="ARBA" id="ARBA00022491"/>
    </source>
</evidence>
<dbReference type="Pfam" id="PF17932">
    <property type="entry name" value="TetR_C_24"/>
    <property type="match status" value="1"/>
</dbReference>
<gene>
    <name evidence="7" type="ORF">FG385_14700</name>
</gene>
<proteinExistence type="predicted"/>
<reference evidence="7 8" key="1">
    <citation type="submission" date="2019-06" db="EMBL/GenBank/DDBJ databases">
        <title>Amycolatopsis alkalitolerans sp. nov., isolated from Gastrodia elata Blume.</title>
        <authorList>
            <person name="Narsing Rao M.P."/>
            <person name="Li W.J."/>
        </authorList>
    </citation>
    <scope>NUCLEOTIDE SEQUENCE [LARGE SCALE GENOMIC DNA]</scope>
    <source>
        <strain evidence="7 8">SYSUP0005</strain>
    </source>
</reference>
<dbReference type="PROSITE" id="PS01081">
    <property type="entry name" value="HTH_TETR_1"/>
    <property type="match status" value="1"/>
</dbReference>
<comment type="caution">
    <text evidence="7">The sequence shown here is derived from an EMBL/GenBank/DDBJ whole genome shotgun (WGS) entry which is preliminary data.</text>
</comment>
<dbReference type="SUPFAM" id="SSF48498">
    <property type="entry name" value="Tetracyclin repressor-like, C-terminal domain"/>
    <property type="match status" value="1"/>
</dbReference>
<feature type="DNA-binding region" description="H-T-H motif" evidence="5">
    <location>
        <begin position="21"/>
        <end position="40"/>
    </location>
</feature>
<evidence type="ECO:0000256" key="3">
    <source>
        <dbReference type="ARBA" id="ARBA00023125"/>
    </source>
</evidence>
<dbReference type="InterPro" id="IPR001647">
    <property type="entry name" value="HTH_TetR"/>
</dbReference>
<keyword evidence="3 5" id="KW-0238">DNA-binding</keyword>
<dbReference type="InterPro" id="IPR023772">
    <property type="entry name" value="DNA-bd_HTH_TetR-type_CS"/>
</dbReference>
<keyword evidence="2" id="KW-0805">Transcription regulation</keyword>
<dbReference type="EMBL" id="VDFW01000011">
    <property type="protein sequence ID" value="TNC25348.1"/>
    <property type="molecule type" value="Genomic_DNA"/>
</dbReference>
<dbReference type="GO" id="GO:0003700">
    <property type="term" value="F:DNA-binding transcription factor activity"/>
    <property type="evidence" value="ECO:0007669"/>
    <property type="project" value="TreeGrafter"/>
</dbReference>
<protein>
    <submittedName>
        <fullName evidence="7">TetR/AcrR family transcriptional regulator</fullName>
    </submittedName>
</protein>
<dbReference type="SUPFAM" id="SSF46689">
    <property type="entry name" value="Homeodomain-like"/>
    <property type="match status" value="1"/>
</dbReference>
<dbReference type="PRINTS" id="PR00455">
    <property type="entry name" value="HTHTETR"/>
</dbReference>
<dbReference type="GO" id="GO:0000976">
    <property type="term" value="F:transcription cis-regulatory region binding"/>
    <property type="evidence" value="ECO:0007669"/>
    <property type="project" value="TreeGrafter"/>
</dbReference>
<accession>A0A5C4M2X1</accession>
<dbReference type="Proteomes" id="UP000305546">
    <property type="component" value="Unassembled WGS sequence"/>
</dbReference>
<organism evidence="7 8">
    <name type="scientific">Amycolatopsis alkalitolerans</name>
    <dbReference type="NCBI Taxonomy" id="2547244"/>
    <lineage>
        <taxon>Bacteria</taxon>
        <taxon>Bacillati</taxon>
        <taxon>Actinomycetota</taxon>
        <taxon>Actinomycetes</taxon>
        <taxon>Pseudonocardiales</taxon>
        <taxon>Pseudonocardiaceae</taxon>
        <taxon>Amycolatopsis</taxon>
    </lineage>
</organism>
<keyword evidence="8" id="KW-1185">Reference proteome</keyword>
<keyword evidence="4" id="KW-0804">Transcription</keyword>
<sequence>MDRLMAIARQQVISKGYLSTSVEEIAAGAGLSKGAVYFYFKSKANLLLALIDEAERLIVDPAVAAVAEKKGSARDQLVAFLHAQSRAGQQHAEWMMLIILMSVELHGKGGAAEQRLVAINDRVKATISDIVEAGMREGTFTSDVSVRELVTVIFAVNQGCFLEWYRYGADLDGHALVRALRTTVLRGVLA</sequence>
<dbReference type="Pfam" id="PF00440">
    <property type="entry name" value="TetR_N"/>
    <property type="match status" value="1"/>
</dbReference>
<dbReference type="PROSITE" id="PS50977">
    <property type="entry name" value="HTH_TETR_2"/>
    <property type="match status" value="1"/>
</dbReference>
<dbReference type="InterPro" id="IPR036271">
    <property type="entry name" value="Tet_transcr_reg_TetR-rel_C_sf"/>
</dbReference>
<evidence type="ECO:0000256" key="2">
    <source>
        <dbReference type="ARBA" id="ARBA00023015"/>
    </source>
</evidence>
<evidence type="ECO:0000313" key="7">
    <source>
        <dbReference type="EMBL" id="TNC25348.1"/>
    </source>
</evidence>